<sequence length="82" mass="9368">MKKKILLDTIRGLIKNTIYAIETERNELCLLSDSLSDLDFNRLFDRLSHAKVVHELSADDLRIAIRTLIIIEGLGSDEDKEV</sequence>
<accession>A0A073IUT1</accession>
<name>A0A073IUT1_9BACT</name>
<protein>
    <submittedName>
        <fullName evidence="1">Uncharacterized protein</fullName>
    </submittedName>
</protein>
<gene>
    <name evidence="1" type="ORF">EH55_08625</name>
</gene>
<dbReference type="AlphaFoldDB" id="A0A073IUT1"/>
<evidence type="ECO:0000313" key="2">
    <source>
        <dbReference type="Proteomes" id="UP000027665"/>
    </source>
</evidence>
<keyword evidence="2" id="KW-1185">Reference proteome</keyword>
<dbReference type="GeneID" id="90982541"/>
<proteinExistence type="predicted"/>
<organism evidence="1 2">
    <name type="scientific">Synergistes jonesii</name>
    <dbReference type="NCBI Taxonomy" id="2754"/>
    <lineage>
        <taxon>Bacteria</taxon>
        <taxon>Thermotogati</taxon>
        <taxon>Synergistota</taxon>
        <taxon>Synergistia</taxon>
        <taxon>Synergistales</taxon>
        <taxon>Synergistaceae</taxon>
        <taxon>Synergistes</taxon>
    </lineage>
</organism>
<evidence type="ECO:0000313" key="1">
    <source>
        <dbReference type="EMBL" id="KEJ93355.1"/>
    </source>
</evidence>
<dbReference type="STRING" id="2754.EH55_08625"/>
<dbReference type="Proteomes" id="UP000027665">
    <property type="component" value="Unassembled WGS sequence"/>
</dbReference>
<comment type="caution">
    <text evidence="1">The sequence shown here is derived from an EMBL/GenBank/DDBJ whole genome shotgun (WGS) entry which is preliminary data.</text>
</comment>
<dbReference type="EMBL" id="JMKI01000004">
    <property type="protein sequence ID" value="KEJ93355.1"/>
    <property type="molecule type" value="Genomic_DNA"/>
</dbReference>
<reference evidence="1 2" key="1">
    <citation type="submission" date="2014-04" db="EMBL/GenBank/DDBJ databases">
        <title>Draft Genome Sequence of Synergistes jonesii.</title>
        <authorList>
            <person name="Coil D.A."/>
            <person name="Eisen J.A."/>
            <person name="Holland-Moritz H.E."/>
        </authorList>
    </citation>
    <scope>NUCLEOTIDE SEQUENCE [LARGE SCALE GENOMIC DNA]</scope>
    <source>
        <strain evidence="1 2">78-1</strain>
    </source>
</reference>
<dbReference type="RefSeq" id="WP_037974199.1">
    <property type="nucleotide sequence ID" value="NZ_JMKI01000004.1"/>
</dbReference>